<dbReference type="Pfam" id="PF11306">
    <property type="entry name" value="DUF3108"/>
    <property type="match status" value="1"/>
</dbReference>
<sequence>MRLRLVFSVTALVAAAHWVVLFGNIHLPPITAAFTPDAPQRLHTIWVQPTPAAPPAPQVQAAGQTTPPKPIAPRRPPAAPDAALTAAPAPRATAATPAPPVVETETPAVAADAANAQAMEPAAAPTQPQGPSLQVRNAADMPVTMVLPPDGSALTQHMELRFKVEGFVKGMQYHANAQLQWQTDGHTYQARQSISAFLLGSLEQTSTGLLTPQGLQPLQFVDRRLTKRRTVNLDWTAQQALFEPERTPAPIGPGTQDRLSVFLQLASMLQAMPDLRAPGTRIDIPTLGARRMQIWSFVVEGQAQLELPDGPVPTLRLHRLPQAGDDETAQLWLNPALGYVPVRMHMKESNGDVMDLTLKP</sequence>
<feature type="region of interest" description="Disordered" evidence="1">
    <location>
        <begin position="49"/>
        <end position="102"/>
    </location>
</feature>
<organism evidence="2 3">
    <name type="scientific">Comamonas avium</name>
    <dbReference type="NCBI Taxonomy" id="2762231"/>
    <lineage>
        <taxon>Bacteria</taxon>
        <taxon>Pseudomonadati</taxon>
        <taxon>Pseudomonadota</taxon>
        <taxon>Betaproteobacteria</taxon>
        <taxon>Burkholderiales</taxon>
        <taxon>Comamonadaceae</taxon>
        <taxon>Comamonas</taxon>
    </lineage>
</organism>
<dbReference type="EMBL" id="JACSQK010000003">
    <property type="protein sequence ID" value="MBD7960036.1"/>
    <property type="molecule type" value="Genomic_DNA"/>
</dbReference>
<dbReference type="Proteomes" id="UP000634919">
    <property type="component" value="Unassembled WGS sequence"/>
</dbReference>
<evidence type="ECO:0000256" key="1">
    <source>
        <dbReference type="SAM" id="MobiDB-lite"/>
    </source>
</evidence>
<proteinExistence type="predicted"/>
<feature type="compositionally biased region" description="Pro residues" evidence="1">
    <location>
        <begin position="67"/>
        <end position="79"/>
    </location>
</feature>
<evidence type="ECO:0000313" key="3">
    <source>
        <dbReference type="Proteomes" id="UP000634919"/>
    </source>
</evidence>
<protein>
    <submittedName>
        <fullName evidence="2">DUF3108 domain-containing protein</fullName>
    </submittedName>
</protein>
<reference evidence="2 3" key="1">
    <citation type="submission" date="2020-08" db="EMBL/GenBank/DDBJ databases">
        <title>A Genomic Blueprint of the Chicken Gut Microbiome.</title>
        <authorList>
            <person name="Gilroy R."/>
            <person name="Ravi A."/>
            <person name="Getino M."/>
            <person name="Pursley I."/>
            <person name="Horton D.L."/>
            <person name="Alikhan N.-F."/>
            <person name="Baker D."/>
            <person name="Gharbi K."/>
            <person name="Hall N."/>
            <person name="Watson M."/>
            <person name="Adriaenssens E.M."/>
            <person name="Foster-Nyarko E."/>
            <person name="Jarju S."/>
            <person name="Secka A."/>
            <person name="Antonio M."/>
            <person name="Oren A."/>
            <person name="Chaudhuri R."/>
            <person name="La Ragione R.M."/>
            <person name="Hildebrand F."/>
            <person name="Pallen M.J."/>
        </authorList>
    </citation>
    <scope>NUCLEOTIDE SEQUENCE [LARGE SCALE GENOMIC DNA]</scope>
    <source>
        <strain evidence="2 3">Sa2CVA6</strain>
    </source>
</reference>
<comment type="caution">
    <text evidence="2">The sequence shown here is derived from an EMBL/GenBank/DDBJ whole genome shotgun (WGS) entry which is preliminary data.</text>
</comment>
<accession>A0ABR8S965</accession>
<name>A0ABR8S965_9BURK</name>
<gene>
    <name evidence="2" type="ORF">H9646_06050</name>
</gene>
<feature type="compositionally biased region" description="Low complexity" evidence="1">
    <location>
        <begin position="80"/>
        <end position="102"/>
    </location>
</feature>
<dbReference type="RefSeq" id="WP_191722451.1">
    <property type="nucleotide sequence ID" value="NZ_JACSQK010000003.1"/>
</dbReference>
<keyword evidence="3" id="KW-1185">Reference proteome</keyword>
<evidence type="ECO:0000313" key="2">
    <source>
        <dbReference type="EMBL" id="MBD7960036.1"/>
    </source>
</evidence>
<dbReference type="InterPro" id="IPR021457">
    <property type="entry name" value="DUF3108"/>
</dbReference>